<evidence type="ECO:0000256" key="1">
    <source>
        <dbReference type="PROSITE-ProRule" id="PRU01330"/>
    </source>
</evidence>
<dbReference type="InterPro" id="IPR008147">
    <property type="entry name" value="Gln_synt_N"/>
</dbReference>
<proteinExistence type="inferred from homology"/>
<protein>
    <submittedName>
        <fullName evidence="6">Glutamine synthetase III</fullName>
    </submittedName>
</protein>
<dbReference type="InterPro" id="IPR052725">
    <property type="entry name" value="GS_Type-3"/>
</dbReference>
<accession>A0A9D1TPJ8</accession>
<dbReference type="InterPro" id="IPR014746">
    <property type="entry name" value="Gln_synth/guanido_kin_cat_dom"/>
</dbReference>
<dbReference type="Gene3D" id="3.30.590.10">
    <property type="entry name" value="Glutamine synthetase/guanido kinase, catalytic domain"/>
    <property type="match status" value="1"/>
</dbReference>
<dbReference type="AlphaFoldDB" id="A0A9D1TPJ8"/>
<dbReference type="InterPro" id="IPR008146">
    <property type="entry name" value="Gln_synth_cat_dom"/>
</dbReference>
<reference evidence="6" key="2">
    <citation type="submission" date="2021-04" db="EMBL/GenBank/DDBJ databases">
        <authorList>
            <person name="Gilroy R."/>
        </authorList>
    </citation>
    <scope>NUCLEOTIDE SEQUENCE</scope>
    <source>
        <strain evidence="6">ChiHecec2B26-446</strain>
    </source>
</reference>
<dbReference type="Gene3D" id="1.20.120.1560">
    <property type="match status" value="1"/>
</dbReference>
<dbReference type="EMBL" id="DXHV01000060">
    <property type="protein sequence ID" value="HIW00753.1"/>
    <property type="molecule type" value="Genomic_DNA"/>
</dbReference>
<evidence type="ECO:0000313" key="6">
    <source>
        <dbReference type="EMBL" id="HIW00753.1"/>
    </source>
</evidence>
<dbReference type="SMART" id="SM01230">
    <property type="entry name" value="Gln-synt_C"/>
    <property type="match status" value="1"/>
</dbReference>
<dbReference type="SUPFAM" id="SSF55931">
    <property type="entry name" value="Glutamine synthetase/guanido kinase"/>
    <property type="match status" value="1"/>
</dbReference>
<feature type="domain" description="GS beta-grasp" evidence="4">
    <location>
        <begin position="89"/>
        <end position="182"/>
    </location>
</feature>
<sequence length="730" mass="81128">MSKTSARQSAIQAITTYNPESDGFNFRDVKPTELFGCNVFNDKVMRERLPKSVYRSLTKTIRYGEALDPAIADTVAAVMKDWAIEHGATHYTHIFYPLTGQTAEKHDSFLMPDGNGGVIAEFSGSMLIRGEADGSSFPSGGLRSTFEARGYTAWDVTSPAYLQENPNCIVLCIPTMFLSWTGVVLDKKTPMLRSGQALNREAKRLLELFDIKSDLPIVCFAGLEQEYFLIDNNYNFARQDLLIAGRTLFGARPAKGQEFSDQYFGVIPQRVLSFMMEVERELYKLGVPVRTRHNEVAPSQYEIAPIFEQANVAVDHNHMIMSTLRNVAKHHGLKCLLHEKPFSCINGSGKHLNYSVGSAELGSLFDPGDTPHANAKFLVFCCALIRAVHKYGGLLRATVASASNDHRLGANEAPPAIMSIFLGDELTQVLEAFRSGHLEQAESGKKSGIMDVGVDTLPPLPRDPGDRNRTSPIAFVGNRFEFRALGSSQSAADSVTALNAMMADSLGYAADWLEKELASGMSFNEAVQSFITHVMEEHSAVIFNGDGYSDIWHKEAERRGLPNLHNTPEALPVLQAPEVVELYERLGIMRAAEIRARTEIYLEQYCKTLRSESILTVRMARTSIFPAALGYQKMLAETCAAIKAMGREFRTTTFDAVTEGLRGLQDRVNELETLMASVEAEQELQKRADRYCNEVLPAMEAVRSVADELECLIPEDMWSLPTYQEMLFNK</sequence>
<dbReference type="PROSITE" id="PS51986">
    <property type="entry name" value="GS_BETA_GRASP"/>
    <property type="match status" value="1"/>
</dbReference>
<dbReference type="InterPro" id="IPR027303">
    <property type="entry name" value="Gln_synth_gly_rich_site"/>
</dbReference>
<evidence type="ECO:0000313" key="7">
    <source>
        <dbReference type="Proteomes" id="UP000886752"/>
    </source>
</evidence>
<name>A0A9D1TPJ8_9BACT</name>
<evidence type="ECO:0000259" key="5">
    <source>
        <dbReference type="PROSITE" id="PS51987"/>
    </source>
</evidence>
<organism evidence="6 7">
    <name type="scientific">Candidatus Desulfovibrio intestinipullorum</name>
    <dbReference type="NCBI Taxonomy" id="2838536"/>
    <lineage>
        <taxon>Bacteria</taxon>
        <taxon>Pseudomonadati</taxon>
        <taxon>Thermodesulfobacteriota</taxon>
        <taxon>Desulfovibrionia</taxon>
        <taxon>Desulfovibrionales</taxon>
        <taxon>Desulfovibrionaceae</taxon>
        <taxon>Desulfovibrio</taxon>
    </lineage>
</organism>
<keyword evidence="3" id="KW-0175">Coiled coil</keyword>
<dbReference type="Proteomes" id="UP000886752">
    <property type="component" value="Unassembled WGS sequence"/>
</dbReference>
<dbReference type="Pfam" id="PF00120">
    <property type="entry name" value="Gln-synt_C"/>
    <property type="match status" value="1"/>
</dbReference>
<evidence type="ECO:0000256" key="2">
    <source>
        <dbReference type="RuleBase" id="RU000384"/>
    </source>
</evidence>
<evidence type="ECO:0000259" key="4">
    <source>
        <dbReference type="PROSITE" id="PS51986"/>
    </source>
</evidence>
<dbReference type="PROSITE" id="PS51987">
    <property type="entry name" value="GS_CATALYTIC"/>
    <property type="match status" value="1"/>
</dbReference>
<dbReference type="PANTHER" id="PTHR42974">
    <property type="entry name" value="GLUTAMINE SYNTHETASE"/>
    <property type="match status" value="1"/>
</dbReference>
<dbReference type="Pfam" id="PF18318">
    <property type="entry name" value="Gln-synt_C-ter"/>
    <property type="match status" value="1"/>
</dbReference>
<dbReference type="GO" id="GO:0004356">
    <property type="term" value="F:glutamine synthetase activity"/>
    <property type="evidence" value="ECO:0007669"/>
    <property type="project" value="InterPro"/>
</dbReference>
<reference evidence="6" key="1">
    <citation type="journal article" date="2021" name="PeerJ">
        <title>Extensive microbial diversity within the chicken gut microbiome revealed by metagenomics and culture.</title>
        <authorList>
            <person name="Gilroy R."/>
            <person name="Ravi A."/>
            <person name="Getino M."/>
            <person name="Pursley I."/>
            <person name="Horton D.L."/>
            <person name="Alikhan N.F."/>
            <person name="Baker D."/>
            <person name="Gharbi K."/>
            <person name="Hall N."/>
            <person name="Watson M."/>
            <person name="Adriaenssens E.M."/>
            <person name="Foster-Nyarko E."/>
            <person name="Jarju S."/>
            <person name="Secka A."/>
            <person name="Antonio M."/>
            <person name="Oren A."/>
            <person name="Chaudhuri R.R."/>
            <person name="La Ragione R."/>
            <person name="Hildebrand F."/>
            <person name="Pallen M.J."/>
        </authorList>
    </citation>
    <scope>NUCLEOTIDE SEQUENCE</scope>
    <source>
        <strain evidence="6">ChiHecec2B26-446</strain>
    </source>
</reference>
<dbReference type="Pfam" id="PF12437">
    <property type="entry name" value="GSIII_N"/>
    <property type="match status" value="1"/>
</dbReference>
<dbReference type="GO" id="GO:0006542">
    <property type="term" value="P:glutamine biosynthetic process"/>
    <property type="evidence" value="ECO:0007669"/>
    <property type="project" value="InterPro"/>
</dbReference>
<comment type="caution">
    <text evidence="6">The sequence shown here is derived from an EMBL/GenBank/DDBJ whole genome shotgun (WGS) entry which is preliminary data.</text>
</comment>
<dbReference type="PROSITE" id="PS00181">
    <property type="entry name" value="GLNA_ATP"/>
    <property type="match status" value="1"/>
</dbReference>
<feature type="domain" description="GS catalytic" evidence="5">
    <location>
        <begin position="198"/>
        <end position="624"/>
    </location>
</feature>
<dbReference type="PANTHER" id="PTHR42974:SF1">
    <property type="entry name" value="TYPE-3 GLUTAMINE SYNTHETASE"/>
    <property type="match status" value="1"/>
</dbReference>
<gene>
    <name evidence="6" type="ORF">H9894_06130</name>
</gene>
<dbReference type="InterPro" id="IPR040577">
    <property type="entry name" value="Gln-synt_C"/>
</dbReference>
<evidence type="ECO:0000256" key="3">
    <source>
        <dbReference type="SAM" id="Coils"/>
    </source>
</evidence>
<comment type="similarity">
    <text evidence="1 2">Belongs to the glutamine synthetase family.</text>
</comment>
<dbReference type="InterPro" id="IPR022147">
    <property type="entry name" value="GSIII_N"/>
</dbReference>
<feature type="coiled-coil region" evidence="3">
    <location>
        <begin position="661"/>
        <end position="688"/>
    </location>
</feature>